<keyword evidence="3" id="KW-0032">Aminotransferase</keyword>
<dbReference type="PANTHER" id="PTHR11751">
    <property type="entry name" value="ALANINE AMINOTRANSFERASE"/>
    <property type="match status" value="1"/>
</dbReference>
<evidence type="ECO:0000256" key="8">
    <source>
        <dbReference type="ARBA" id="ARBA00026106"/>
    </source>
</evidence>
<comment type="similarity">
    <text evidence="7">Belongs to the class-I pyridoxal-phosphate-dependent aminotransferase family. Alanine aminotransferase subfamily.</text>
</comment>
<evidence type="ECO:0000256" key="5">
    <source>
        <dbReference type="ARBA" id="ARBA00022898"/>
    </source>
</evidence>
<proteinExistence type="inferred from homology"/>
<organism evidence="11 12">
    <name type="scientific">Limulus polyphemus</name>
    <name type="common">Atlantic horseshoe crab</name>
    <dbReference type="NCBI Taxonomy" id="6850"/>
    <lineage>
        <taxon>Eukaryota</taxon>
        <taxon>Metazoa</taxon>
        <taxon>Ecdysozoa</taxon>
        <taxon>Arthropoda</taxon>
        <taxon>Chelicerata</taxon>
        <taxon>Merostomata</taxon>
        <taxon>Xiphosura</taxon>
        <taxon>Limulidae</taxon>
        <taxon>Limulus</taxon>
    </lineage>
</organism>
<dbReference type="SUPFAM" id="SSF53383">
    <property type="entry name" value="PLP-dependent transferases"/>
    <property type="match status" value="1"/>
</dbReference>
<dbReference type="Pfam" id="PF00155">
    <property type="entry name" value="Aminotran_1_2"/>
    <property type="match status" value="1"/>
</dbReference>
<evidence type="ECO:0000256" key="9">
    <source>
        <dbReference type="ARBA" id="ARBA00047412"/>
    </source>
</evidence>
<dbReference type="GeneID" id="106475294"/>
<dbReference type="PANTHER" id="PTHR11751:SF29">
    <property type="entry name" value="ALANINE TRANSAMINASE"/>
    <property type="match status" value="1"/>
</dbReference>
<dbReference type="RefSeq" id="XP_013791440.2">
    <property type="nucleotide sequence ID" value="XM_013935986.2"/>
</dbReference>
<feature type="domain" description="Aminotransferase class I/classII large" evidence="10">
    <location>
        <begin position="13"/>
        <end position="368"/>
    </location>
</feature>
<dbReference type="Gene3D" id="3.40.640.10">
    <property type="entry name" value="Type I PLP-dependent aspartate aminotransferase-like (Major domain)"/>
    <property type="match status" value="1"/>
</dbReference>
<dbReference type="Gene3D" id="3.90.1150.10">
    <property type="entry name" value="Aspartate Aminotransferase, domain 1"/>
    <property type="match status" value="1"/>
</dbReference>
<dbReference type="InterPro" id="IPR015422">
    <property type="entry name" value="PyrdxlP-dep_Trfase_small"/>
</dbReference>
<evidence type="ECO:0000256" key="3">
    <source>
        <dbReference type="ARBA" id="ARBA00022576"/>
    </source>
</evidence>
<sequence length="384" mass="43870">MFLCVLYILTGAYTASPGIDVVRKQVAKYIEKRDAKYSDYENVFLSNGATDGVRAVMTLVNHSTTGKPPGVMIPIPQYPLFSALVQEYGMYQIDYFLDEENDWAIDVKELRRAIRESRKHCDPRMLVVINPGNPSGFVLSKKDIKDIIRFAYEESLFILADEVYQFNVYEDGLHFYSFKKILTEMGPPYNELELASFMSASKGFMGECGSRGGFCEIINLDPGVKKMFWKYISSHLCSSTIGQAMIYCITNPPHPNEPSYDKFMKEKTAILQSLKERANFVTKTFNSIKGLECKKVVGAMYAFPRIFIPQKVIEKAKGMGIEPDELYGLELLETVGVCIIPGNQFGQRPGTYHFRMTFLPQIDDVKIILQRINKFQKIFMEKYQ</sequence>
<evidence type="ECO:0000256" key="4">
    <source>
        <dbReference type="ARBA" id="ARBA00022679"/>
    </source>
</evidence>
<comment type="cofactor">
    <cofactor evidence="1">
        <name>pyridoxal 5'-phosphate</name>
        <dbReference type="ChEBI" id="CHEBI:597326"/>
    </cofactor>
</comment>
<evidence type="ECO:0000313" key="12">
    <source>
        <dbReference type="RefSeq" id="XP_013791440.2"/>
    </source>
</evidence>
<evidence type="ECO:0000259" key="10">
    <source>
        <dbReference type="Pfam" id="PF00155"/>
    </source>
</evidence>
<dbReference type="InterPro" id="IPR015424">
    <property type="entry name" value="PyrdxlP-dep_Trfase"/>
</dbReference>
<dbReference type="CDD" id="cd00609">
    <property type="entry name" value="AAT_like"/>
    <property type="match status" value="1"/>
</dbReference>
<keyword evidence="4" id="KW-0808">Transferase</keyword>
<evidence type="ECO:0000256" key="7">
    <source>
        <dbReference type="ARBA" id="ARBA00025785"/>
    </source>
</evidence>
<keyword evidence="11" id="KW-1185">Reference proteome</keyword>
<dbReference type="Proteomes" id="UP000694941">
    <property type="component" value="Unplaced"/>
</dbReference>
<gene>
    <name evidence="12" type="primary">LOC106475294</name>
</gene>
<dbReference type="InterPro" id="IPR004839">
    <property type="entry name" value="Aminotransferase_I/II_large"/>
</dbReference>
<evidence type="ECO:0000256" key="1">
    <source>
        <dbReference type="ARBA" id="ARBA00001933"/>
    </source>
</evidence>
<comment type="pathway">
    <text evidence="6">Amino-acid degradation; L-alanine degradation via transaminase pathway; pyruvate from L-alanine: step 1/1.</text>
</comment>
<accession>A0ABM1BZ63</accession>
<evidence type="ECO:0000256" key="6">
    <source>
        <dbReference type="ARBA" id="ARBA00025708"/>
    </source>
</evidence>
<evidence type="ECO:0000256" key="2">
    <source>
        <dbReference type="ARBA" id="ARBA00011738"/>
    </source>
</evidence>
<keyword evidence="5" id="KW-0663">Pyridoxal phosphate</keyword>
<dbReference type="InterPro" id="IPR045088">
    <property type="entry name" value="ALAT1/2-like"/>
</dbReference>
<name>A0ABM1BZ63_LIMPO</name>
<comment type="catalytic activity">
    <reaction evidence="9">
        <text>L-alanine + 2-oxoglutarate = pyruvate + L-glutamate</text>
        <dbReference type="Rhea" id="RHEA:19453"/>
        <dbReference type="ChEBI" id="CHEBI:15361"/>
        <dbReference type="ChEBI" id="CHEBI:16810"/>
        <dbReference type="ChEBI" id="CHEBI:29985"/>
        <dbReference type="ChEBI" id="CHEBI:57972"/>
        <dbReference type="EC" id="2.6.1.2"/>
    </reaction>
</comment>
<dbReference type="EC" id="2.6.1.2" evidence="8"/>
<protein>
    <recommendedName>
        <fullName evidence="8">alanine transaminase</fullName>
        <ecNumber evidence="8">2.6.1.2</ecNumber>
    </recommendedName>
</protein>
<reference evidence="12" key="1">
    <citation type="submission" date="2025-08" db="UniProtKB">
        <authorList>
            <consortium name="RefSeq"/>
        </authorList>
    </citation>
    <scope>IDENTIFICATION</scope>
    <source>
        <tissue evidence="12">Muscle</tissue>
    </source>
</reference>
<comment type="subunit">
    <text evidence="2">Homodimer.</text>
</comment>
<evidence type="ECO:0000313" key="11">
    <source>
        <dbReference type="Proteomes" id="UP000694941"/>
    </source>
</evidence>
<dbReference type="InterPro" id="IPR015421">
    <property type="entry name" value="PyrdxlP-dep_Trfase_major"/>
</dbReference>